<feature type="transmembrane region" description="Helical" evidence="1">
    <location>
        <begin position="79"/>
        <end position="98"/>
    </location>
</feature>
<keyword evidence="3" id="KW-1185">Reference proteome</keyword>
<accession>A0A6H5IQ51</accession>
<evidence type="ECO:0000313" key="2">
    <source>
        <dbReference type="EMBL" id="CAB0038943.1"/>
    </source>
</evidence>
<sequence>MRCLHGSDEATRAPTAAAAAAVYVWSPSQCHGQVLWNSSVYILTRIRTRPARTPFFAALKTPTIISAPMQRRRWRRTRLILPLLSRVYGGALSLQLLLPRYYCDYFISFAGARKDSAVIIYTAVSARRGYGPDAKATHPPCGLIGIICAVLCARKSTRRTSLMSIKESWKKSIRSHQRVRDYRASKDRFVELQNTSVAIPYVRTRDLLKISAANDSRDFFYFLESANTLDTRERGSRLRMILCARCTARVYEQQICADDMRVQIQNVKHKSN</sequence>
<gene>
    <name evidence="2" type="ORF">TBRA_LOCUS10710</name>
</gene>
<dbReference type="AlphaFoldDB" id="A0A6H5IQ51"/>
<keyword evidence="1" id="KW-1133">Transmembrane helix</keyword>
<keyword evidence="1" id="KW-0472">Membrane</keyword>
<name>A0A6H5IQ51_9HYME</name>
<evidence type="ECO:0000313" key="3">
    <source>
        <dbReference type="Proteomes" id="UP000479190"/>
    </source>
</evidence>
<proteinExistence type="predicted"/>
<protein>
    <submittedName>
        <fullName evidence="2">Uncharacterized protein</fullName>
    </submittedName>
</protein>
<dbReference type="Proteomes" id="UP000479190">
    <property type="component" value="Unassembled WGS sequence"/>
</dbReference>
<feature type="transmembrane region" description="Helical" evidence="1">
    <location>
        <begin position="136"/>
        <end position="153"/>
    </location>
</feature>
<reference evidence="2 3" key="1">
    <citation type="submission" date="2020-02" db="EMBL/GenBank/DDBJ databases">
        <authorList>
            <person name="Ferguson B K."/>
        </authorList>
    </citation>
    <scope>NUCLEOTIDE SEQUENCE [LARGE SCALE GENOMIC DNA]</scope>
</reference>
<evidence type="ECO:0000256" key="1">
    <source>
        <dbReference type="SAM" id="Phobius"/>
    </source>
</evidence>
<organism evidence="2 3">
    <name type="scientific">Trichogramma brassicae</name>
    <dbReference type="NCBI Taxonomy" id="86971"/>
    <lineage>
        <taxon>Eukaryota</taxon>
        <taxon>Metazoa</taxon>
        <taxon>Ecdysozoa</taxon>
        <taxon>Arthropoda</taxon>
        <taxon>Hexapoda</taxon>
        <taxon>Insecta</taxon>
        <taxon>Pterygota</taxon>
        <taxon>Neoptera</taxon>
        <taxon>Endopterygota</taxon>
        <taxon>Hymenoptera</taxon>
        <taxon>Apocrita</taxon>
        <taxon>Proctotrupomorpha</taxon>
        <taxon>Chalcidoidea</taxon>
        <taxon>Trichogrammatidae</taxon>
        <taxon>Trichogramma</taxon>
    </lineage>
</organism>
<keyword evidence="1" id="KW-0812">Transmembrane</keyword>
<dbReference type="EMBL" id="CADCXV010000928">
    <property type="protein sequence ID" value="CAB0038943.1"/>
    <property type="molecule type" value="Genomic_DNA"/>
</dbReference>